<dbReference type="EMBL" id="QXRZ01000005">
    <property type="protein sequence ID" value="RIL42287.1"/>
    <property type="molecule type" value="Genomic_DNA"/>
</dbReference>
<sequence>MVKRIEVLNYIATKYQIDPDYPWNRYENYAVCRHKSNNKWFVLIMDITADKIGLSVDNKIDILNIKVEQAFIGSLRRKKGVYEAYHMDKSNWISINLSEITSIDEIANWIDDSFDLTC</sequence>
<protein>
    <submittedName>
        <fullName evidence="1">MmcQ/YjbR family DNA-binding protein</fullName>
    </submittedName>
</protein>
<dbReference type="InterPro" id="IPR058532">
    <property type="entry name" value="YjbR/MT2646/Rv2570-like"/>
</dbReference>
<organism evidence="1 2">
    <name type="scientific">Staphylococcus gallinarum</name>
    <dbReference type="NCBI Taxonomy" id="1293"/>
    <lineage>
        <taxon>Bacteria</taxon>
        <taxon>Bacillati</taxon>
        <taxon>Bacillota</taxon>
        <taxon>Bacilli</taxon>
        <taxon>Bacillales</taxon>
        <taxon>Staphylococcaceae</taxon>
        <taxon>Staphylococcus</taxon>
    </lineage>
</organism>
<dbReference type="PANTHER" id="PTHR35145:SF1">
    <property type="entry name" value="CYTOPLASMIC PROTEIN"/>
    <property type="match status" value="1"/>
</dbReference>
<dbReference type="InterPro" id="IPR038056">
    <property type="entry name" value="YjbR-like_sf"/>
</dbReference>
<name>A0A418HN28_STAGA</name>
<comment type="caution">
    <text evidence="1">The sequence shown here is derived from an EMBL/GenBank/DDBJ whole genome shotgun (WGS) entry which is preliminary data.</text>
</comment>
<dbReference type="GO" id="GO:0003677">
    <property type="term" value="F:DNA binding"/>
    <property type="evidence" value="ECO:0007669"/>
    <property type="project" value="UniProtKB-KW"/>
</dbReference>
<gene>
    <name evidence="1" type="ORF">BUZ01_08840</name>
</gene>
<dbReference type="RefSeq" id="WP_119624536.1">
    <property type="nucleotide sequence ID" value="NZ_QXRZ01000005.1"/>
</dbReference>
<dbReference type="Proteomes" id="UP000283576">
    <property type="component" value="Unassembled WGS sequence"/>
</dbReference>
<evidence type="ECO:0000313" key="2">
    <source>
        <dbReference type="Proteomes" id="UP000283576"/>
    </source>
</evidence>
<dbReference type="AlphaFoldDB" id="A0A418HN28"/>
<keyword evidence="1" id="KW-0238">DNA-binding</keyword>
<dbReference type="Gene3D" id="3.90.1150.30">
    <property type="match status" value="1"/>
</dbReference>
<dbReference type="Pfam" id="PF04237">
    <property type="entry name" value="YjbR"/>
    <property type="match status" value="1"/>
</dbReference>
<accession>A0A418HN28</accession>
<dbReference type="PANTHER" id="PTHR35145">
    <property type="entry name" value="CYTOPLASMIC PROTEIN-RELATED"/>
    <property type="match status" value="1"/>
</dbReference>
<dbReference type="InterPro" id="IPR007351">
    <property type="entry name" value="YjbR"/>
</dbReference>
<evidence type="ECO:0000313" key="1">
    <source>
        <dbReference type="EMBL" id="RIL42287.1"/>
    </source>
</evidence>
<proteinExistence type="predicted"/>
<dbReference type="SUPFAM" id="SSF142906">
    <property type="entry name" value="YjbR-like"/>
    <property type="match status" value="1"/>
</dbReference>
<reference evidence="1 2" key="1">
    <citation type="journal article" date="2016" name="Front. Microbiol.">
        <title>Comprehensive Phylogenetic Analysis of Bovine Non-aureus Staphylococci Species Based on Whole-Genome Sequencing.</title>
        <authorList>
            <person name="Naushad S."/>
            <person name="Barkema H.W."/>
            <person name="Luby C."/>
            <person name="Condas L.A."/>
            <person name="Nobrega D.B."/>
            <person name="Carson D.A."/>
            <person name="De Buck J."/>
        </authorList>
    </citation>
    <scope>NUCLEOTIDE SEQUENCE [LARGE SCALE GENOMIC DNA]</scope>
    <source>
        <strain evidence="1 2">SNUC 1388</strain>
    </source>
</reference>